<accession>A0ABS5TPE6</accession>
<gene>
    <name evidence="2" type="ORF">KIH74_25085</name>
</gene>
<proteinExistence type="predicted"/>
<organism evidence="2 3">
    <name type="scientific">Kineosporia corallincola</name>
    <dbReference type="NCBI Taxonomy" id="2835133"/>
    <lineage>
        <taxon>Bacteria</taxon>
        <taxon>Bacillati</taxon>
        <taxon>Actinomycetota</taxon>
        <taxon>Actinomycetes</taxon>
        <taxon>Kineosporiales</taxon>
        <taxon>Kineosporiaceae</taxon>
        <taxon>Kineosporia</taxon>
    </lineage>
</organism>
<feature type="chain" id="PRO_5047369272" evidence="1">
    <location>
        <begin position="23"/>
        <end position="51"/>
    </location>
</feature>
<dbReference type="EMBL" id="JAHBAY010000011">
    <property type="protein sequence ID" value="MBT0772244.1"/>
    <property type="molecule type" value="Genomic_DNA"/>
</dbReference>
<evidence type="ECO:0000313" key="2">
    <source>
        <dbReference type="EMBL" id="MBT0772244.1"/>
    </source>
</evidence>
<sequence>MRRATAWAAIPALLLTLGLAGAASATASASSAAVSTCSDPDALFDLEGNPC</sequence>
<reference evidence="2 3" key="1">
    <citation type="submission" date="2021-05" db="EMBL/GenBank/DDBJ databases">
        <title>Kineosporia and Streptomyces sp. nov. two new marine actinobacteria isolated from Coral.</title>
        <authorList>
            <person name="Buangrab K."/>
            <person name="Sutthacheep M."/>
            <person name="Yeemin T."/>
            <person name="Harunari E."/>
            <person name="Igarashi Y."/>
            <person name="Kanchanasin P."/>
            <person name="Tanasupawat S."/>
            <person name="Phongsopitanun W."/>
        </authorList>
    </citation>
    <scope>NUCLEOTIDE SEQUENCE [LARGE SCALE GENOMIC DNA]</scope>
    <source>
        <strain evidence="2 3">J2-2</strain>
    </source>
</reference>
<dbReference type="RefSeq" id="WP_214158643.1">
    <property type="nucleotide sequence ID" value="NZ_JAHBAY010000011.1"/>
</dbReference>
<keyword evidence="1" id="KW-0732">Signal</keyword>
<evidence type="ECO:0000256" key="1">
    <source>
        <dbReference type="SAM" id="SignalP"/>
    </source>
</evidence>
<name>A0ABS5TPE6_9ACTN</name>
<keyword evidence="3" id="KW-1185">Reference proteome</keyword>
<protein>
    <submittedName>
        <fullName evidence="2">Uncharacterized protein</fullName>
    </submittedName>
</protein>
<feature type="signal peptide" evidence="1">
    <location>
        <begin position="1"/>
        <end position="22"/>
    </location>
</feature>
<dbReference type="Proteomes" id="UP001197247">
    <property type="component" value="Unassembled WGS sequence"/>
</dbReference>
<evidence type="ECO:0000313" key="3">
    <source>
        <dbReference type="Proteomes" id="UP001197247"/>
    </source>
</evidence>
<comment type="caution">
    <text evidence="2">The sequence shown here is derived from an EMBL/GenBank/DDBJ whole genome shotgun (WGS) entry which is preliminary data.</text>
</comment>